<dbReference type="Proteomes" id="UP001159641">
    <property type="component" value="Unassembled WGS sequence"/>
</dbReference>
<comment type="caution">
    <text evidence="2">The sequence shown here is derived from an EMBL/GenBank/DDBJ whole genome shotgun (WGS) entry which is preliminary data.</text>
</comment>
<sequence length="254" mass="27394">MGLAHALGWWRRAAGEGDGECGRVRDVGTATRRRRRRLLLASDAEASAVTSRPGGARGRKKLSERSGYVCLLVTRNGRPDGCSLQADRLLILSSFGGWSCHQAGQGAHGMTASNGPLPGERPRRRVARVLLAACLLHVCCLLGPWPWALHSPLPTPAPPNPRSTPCPSPVSESRLPKLLLVPAPLPHRGPREMAACPSQAGAHLVRSPQGRRGTKPGREPETRAFGDGGDHWTQRGRGVSSANSWLKRWAWDQP</sequence>
<organism evidence="2 3">
    <name type="scientific">Eschrichtius robustus</name>
    <name type="common">California gray whale</name>
    <name type="synonym">Eschrichtius gibbosus</name>
    <dbReference type="NCBI Taxonomy" id="9764"/>
    <lineage>
        <taxon>Eukaryota</taxon>
        <taxon>Metazoa</taxon>
        <taxon>Chordata</taxon>
        <taxon>Craniata</taxon>
        <taxon>Vertebrata</taxon>
        <taxon>Euteleostomi</taxon>
        <taxon>Mammalia</taxon>
        <taxon>Eutheria</taxon>
        <taxon>Laurasiatheria</taxon>
        <taxon>Artiodactyla</taxon>
        <taxon>Whippomorpha</taxon>
        <taxon>Cetacea</taxon>
        <taxon>Mysticeti</taxon>
        <taxon>Eschrichtiidae</taxon>
        <taxon>Eschrichtius</taxon>
    </lineage>
</organism>
<evidence type="ECO:0000313" key="2">
    <source>
        <dbReference type="EMBL" id="KAJ8776802.1"/>
    </source>
</evidence>
<name>A0AB34GBV3_ESCRO</name>
<evidence type="ECO:0000313" key="3">
    <source>
        <dbReference type="Proteomes" id="UP001159641"/>
    </source>
</evidence>
<reference evidence="2 3" key="1">
    <citation type="submission" date="2022-11" db="EMBL/GenBank/DDBJ databases">
        <title>Whole genome sequence of Eschrichtius robustus ER-17-0199.</title>
        <authorList>
            <person name="Bruniche-Olsen A."/>
            <person name="Black A.N."/>
            <person name="Fields C.J."/>
            <person name="Walden K."/>
            <person name="Dewoody J.A."/>
        </authorList>
    </citation>
    <scope>NUCLEOTIDE SEQUENCE [LARGE SCALE GENOMIC DNA]</scope>
    <source>
        <strain evidence="2">ER-17-0199</strain>
        <tissue evidence="2">Blubber</tissue>
    </source>
</reference>
<accession>A0AB34GBV3</accession>
<protein>
    <submittedName>
        <fullName evidence="2">Uncharacterized protein</fullName>
    </submittedName>
</protein>
<feature type="region of interest" description="Disordered" evidence="1">
    <location>
        <begin position="200"/>
        <end position="254"/>
    </location>
</feature>
<feature type="compositionally biased region" description="Basic and acidic residues" evidence="1">
    <location>
        <begin position="216"/>
        <end position="233"/>
    </location>
</feature>
<dbReference type="AlphaFoldDB" id="A0AB34GBV3"/>
<evidence type="ECO:0000256" key="1">
    <source>
        <dbReference type="SAM" id="MobiDB-lite"/>
    </source>
</evidence>
<proteinExistence type="predicted"/>
<keyword evidence="3" id="KW-1185">Reference proteome</keyword>
<dbReference type="EMBL" id="JAIQCJ010002351">
    <property type="protein sequence ID" value="KAJ8776802.1"/>
    <property type="molecule type" value="Genomic_DNA"/>
</dbReference>
<gene>
    <name evidence="2" type="ORF">J1605_015137</name>
</gene>